<evidence type="ECO:0000313" key="1">
    <source>
        <dbReference type="EMBL" id="TWT33888.1"/>
    </source>
</evidence>
<protein>
    <submittedName>
        <fullName evidence="1">Uncharacterized protein</fullName>
    </submittedName>
</protein>
<organism evidence="1 2">
    <name type="scientific">Posidoniimonas corsicana</name>
    <dbReference type="NCBI Taxonomy" id="1938618"/>
    <lineage>
        <taxon>Bacteria</taxon>
        <taxon>Pseudomonadati</taxon>
        <taxon>Planctomycetota</taxon>
        <taxon>Planctomycetia</taxon>
        <taxon>Pirellulales</taxon>
        <taxon>Lacipirellulaceae</taxon>
        <taxon>Posidoniimonas</taxon>
    </lineage>
</organism>
<comment type="caution">
    <text evidence="1">The sequence shown here is derived from an EMBL/GenBank/DDBJ whole genome shotgun (WGS) entry which is preliminary data.</text>
</comment>
<sequence length="68" mass="7442">MVKVIKHGRAPLTVFEGVCRTCQSLLQEDRSKVNPTFDVREQTEVATVRCPVCKADAQLVPKSEGGPS</sequence>
<proteinExistence type="predicted"/>
<dbReference type="RefSeq" id="WP_146566880.1">
    <property type="nucleotide sequence ID" value="NZ_SIHJ01000002.1"/>
</dbReference>
<keyword evidence="2" id="KW-1185">Reference proteome</keyword>
<dbReference type="Proteomes" id="UP000316714">
    <property type="component" value="Unassembled WGS sequence"/>
</dbReference>
<dbReference type="EMBL" id="SIHJ01000002">
    <property type="protein sequence ID" value="TWT33888.1"/>
    <property type="molecule type" value="Genomic_DNA"/>
</dbReference>
<name>A0A5C5V5S6_9BACT</name>
<reference evidence="1 2" key="1">
    <citation type="submission" date="2019-02" db="EMBL/GenBank/DDBJ databases">
        <title>Deep-cultivation of Planctomycetes and their phenomic and genomic characterization uncovers novel biology.</title>
        <authorList>
            <person name="Wiegand S."/>
            <person name="Jogler M."/>
            <person name="Boedeker C."/>
            <person name="Pinto D."/>
            <person name="Vollmers J."/>
            <person name="Rivas-Marin E."/>
            <person name="Kohn T."/>
            <person name="Peeters S.H."/>
            <person name="Heuer A."/>
            <person name="Rast P."/>
            <person name="Oberbeckmann S."/>
            <person name="Bunk B."/>
            <person name="Jeske O."/>
            <person name="Meyerdierks A."/>
            <person name="Storesund J.E."/>
            <person name="Kallscheuer N."/>
            <person name="Luecker S."/>
            <person name="Lage O.M."/>
            <person name="Pohl T."/>
            <person name="Merkel B.J."/>
            <person name="Hornburger P."/>
            <person name="Mueller R.-W."/>
            <person name="Bruemmer F."/>
            <person name="Labrenz M."/>
            <person name="Spormann A.M."/>
            <person name="Op Den Camp H."/>
            <person name="Overmann J."/>
            <person name="Amann R."/>
            <person name="Jetten M.S.M."/>
            <person name="Mascher T."/>
            <person name="Medema M.H."/>
            <person name="Devos D.P."/>
            <person name="Kaster A.-K."/>
            <person name="Ovreas L."/>
            <person name="Rohde M."/>
            <person name="Galperin M.Y."/>
            <person name="Jogler C."/>
        </authorList>
    </citation>
    <scope>NUCLEOTIDE SEQUENCE [LARGE SCALE GENOMIC DNA]</scope>
    <source>
        <strain evidence="1 2">KOR34</strain>
    </source>
</reference>
<dbReference type="AlphaFoldDB" id="A0A5C5V5S6"/>
<gene>
    <name evidence="1" type="ORF">KOR34_37240</name>
</gene>
<accession>A0A5C5V5S6</accession>
<evidence type="ECO:0000313" key="2">
    <source>
        <dbReference type="Proteomes" id="UP000316714"/>
    </source>
</evidence>